<dbReference type="Pfam" id="PF00440">
    <property type="entry name" value="TetR_N"/>
    <property type="match status" value="1"/>
</dbReference>
<dbReference type="Proteomes" id="UP000321039">
    <property type="component" value="Unassembled WGS sequence"/>
</dbReference>
<dbReference type="Gene3D" id="1.10.357.10">
    <property type="entry name" value="Tetracycline Repressor, domain 2"/>
    <property type="match status" value="1"/>
</dbReference>
<proteinExistence type="predicted"/>
<dbReference type="InterPro" id="IPR001647">
    <property type="entry name" value="HTH_TetR"/>
</dbReference>
<evidence type="ECO:0000256" key="4">
    <source>
        <dbReference type="PROSITE-ProRule" id="PRU00335"/>
    </source>
</evidence>
<keyword evidence="2 4" id="KW-0238">DNA-binding</keyword>
<name>A0A5C9A717_9GAMM</name>
<dbReference type="InterPro" id="IPR025996">
    <property type="entry name" value="MT1864/Rv1816-like_C"/>
</dbReference>
<dbReference type="InterPro" id="IPR036271">
    <property type="entry name" value="Tet_transcr_reg_TetR-rel_C_sf"/>
</dbReference>
<evidence type="ECO:0000313" key="8">
    <source>
        <dbReference type="Proteomes" id="UP000321039"/>
    </source>
</evidence>
<dbReference type="PROSITE" id="PS50977">
    <property type="entry name" value="HTH_TETR_2"/>
    <property type="match status" value="1"/>
</dbReference>
<keyword evidence="1" id="KW-0805">Transcription regulation</keyword>
<dbReference type="SUPFAM" id="SSF46689">
    <property type="entry name" value="Homeodomain-like"/>
    <property type="match status" value="1"/>
</dbReference>
<comment type="caution">
    <text evidence="7">The sequence shown here is derived from an EMBL/GenBank/DDBJ whole genome shotgun (WGS) entry which is preliminary data.</text>
</comment>
<gene>
    <name evidence="7" type="ORF">FV139_07970</name>
</gene>
<organism evidence="7 8">
    <name type="scientific">Parahaliea maris</name>
    <dbReference type="NCBI Taxonomy" id="2716870"/>
    <lineage>
        <taxon>Bacteria</taxon>
        <taxon>Pseudomonadati</taxon>
        <taxon>Pseudomonadota</taxon>
        <taxon>Gammaproteobacteria</taxon>
        <taxon>Cellvibrionales</taxon>
        <taxon>Halieaceae</taxon>
        <taxon>Parahaliea</taxon>
    </lineage>
</organism>
<dbReference type="PANTHER" id="PTHR30055">
    <property type="entry name" value="HTH-TYPE TRANSCRIPTIONAL REGULATOR RUTR"/>
    <property type="match status" value="1"/>
</dbReference>
<dbReference type="GO" id="GO:0003700">
    <property type="term" value="F:DNA-binding transcription factor activity"/>
    <property type="evidence" value="ECO:0007669"/>
    <property type="project" value="TreeGrafter"/>
</dbReference>
<evidence type="ECO:0000256" key="3">
    <source>
        <dbReference type="ARBA" id="ARBA00023163"/>
    </source>
</evidence>
<evidence type="ECO:0000313" key="7">
    <source>
        <dbReference type="EMBL" id="TXS95792.1"/>
    </source>
</evidence>
<evidence type="ECO:0000259" key="6">
    <source>
        <dbReference type="PROSITE" id="PS50977"/>
    </source>
</evidence>
<dbReference type="InterPro" id="IPR009057">
    <property type="entry name" value="Homeodomain-like_sf"/>
</dbReference>
<evidence type="ECO:0000256" key="2">
    <source>
        <dbReference type="ARBA" id="ARBA00023125"/>
    </source>
</evidence>
<dbReference type="AlphaFoldDB" id="A0A5C9A717"/>
<sequence length="278" mass="30717">MLFSLPGCRGVTGSRALRRPLPRRGQYTSTIVPPNAIAPSHCLRHTARIPDSLPDGGRSLASERSTNTGNSASTRYHHGDLQHALIIAAAELIEEEGLMAFSLAAAARRLGVSTAAPYRHFRDRNELLEAVTDLAYYALNCEVERSAARYAPGTEDCLVALGLTYLDFLQRHQAFYELMWGSLGTELTSQESFTRRIRGLRFFIDALGDWCRLNDIHHLPPEDIALAFWSMAHGLSLLQNQRAFNEFSRATSIGDMLRTNARLYLQGVVAEAAALGST</sequence>
<dbReference type="SUPFAM" id="SSF48498">
    <property type="entry name" value="Tetracyclin repressor-like, C-terminal domain"/>
    <property type="match status" value="1"/>
</dbReference>
<dbReference type="GO" id="GO:0000976">
    <property type="term" value="F:transcription cis-regulatory region binding"/>
    <property type="evidence" value="ECO:0007669"/>
    <property type="project" value="TreeGrafter"/>
</dbReference>
<reference evidence="7 8" key="1">
    <citation type="submission" date="2019-08" db="EMBL/GenBank/DDBJ databases">
        <title>Parahaliea maris sp. nov., isolated from the surface seawater.</title>
        <authorList>
            <person name="Liu Y."/>
        </authorList>
    </citation>
    <scope>NUCLEOTIDE SEQUENCE [LARGE SCALE GENOMIC DNA]</scope>
    <source>
        <strain evidence="7 8">HSLHS9</strain>
    </source>
</reference>
<dbReference type="PRINTS" id="PR00455">
    <property type="entry name" value="HTHTETR"/>
</dbReference>
<accession>A0A5C9A717</accession>
<dbReference type="Pfam" id="PF13305">
    <property type="entry name" value="TetR_C_33"/>
    <property type="match status" value="1"/>
</dbReference>
<feature type="compositionally biased region" description="Polar residues" evidence="5">
    <location>
        <begin position="62"/>
        <end position="74"/>
    </location>
</feature>
<dbReference type="InterPro" id="IPR050109">
    <property type="entry name" value="HTH-type_TetR-like_transc_reg"/>
</dbReference>
<evidence type="ECO:0000256" key="1">
    <source>
        <dbReference type="ARBA" id="ARBA00023015"/>
    </source>
</evidence>
<protein>
    <submittedName>
        <fullName evidence="7">TetR/AcrR family transcriptional regulator</fullName>
    </submittedName>
</protein>
<feature type="region of interest" description="Disordered" evidence="5">
    <location>
        <begin position="48"/>
        <end position="74"/>
    </location>
</feature>
<dbReference type="EMBL" id="VRZA01000002">
    <property type="protein sequence ID" value="TXS95792.1"/>
    <property type="molecule type" value="Genomic_DNA"/>
</dbReference>
<keyword evidence="8" id="KW-1185">Reference proteome</keyword>
<feature type="domain" description="HTH tetR-type" evidence="6">
    <location>
        <begin position="79"/>
        <end position="139"/>
    </location>
</feature>
<dbReference type="PANTHER" id="PTHR30055:SF220">
    <property type="entry name" value="TETR-FAMILY REGULATORY PROTEIN"/>
    <property type="match status" value="1"/>
</dbReference>
<evidence type="ECO:0000256" key="5">
    <source>
        <dbReference type="SAM" id="MobiDB-lite"/>
    </source>
</evidence>
<keyword evidence="3" id="KW-0804">Transcription</keyword>
<feature type="DNA-binding region" description="H-T-H motif" evidence="4">
    <location>
        <begin position="102"/>
        <end position="121"/>
    </location>
</feature>